<gene>
    <name evidence="3" type="ORF">CEUSTIGMA_g6381.t1</name>
</gene>
<name>A0A250X782_9CHLO</name>
<feature type="compositionally biased region" description="Low complexity" evidence="1">
    <location>
        <begin position="189"/>
        <end position="198"/>
    </location>
</feature>
<evidence type="ECO:0000259" key="2">
    <source>
        <dbReference type="Pfam" id="PF10442"/>
    </source>
</evidence>
<dbReference type="PANTHER" id="PTHR14939:SF5">
    <property type="entry name" value="F-BOX ONLY PROTEIN 22"/>
    <property type="match status" value="1"/>
</dbReference>
<organism evidence="3 4">
    <name type="scientific">Chlamydomonas eustigma</name>
    <dbReference type="NCBI Taxonomy" id="1157962"/>
    <lineage>
        <taxon>Eukaryota</taxon>
        <taxon>Viridiplantae</taxon>
        <taxon>Chlorophyta</taxon>
        <taxon>core chlorophytes</taxon>
        <taxon>Chlorophyceae</taxon>
        <taxon>CS clade</taxon>
        <taxon>Chlamydomonadales</taxon>
        <taxon>Chlamydomonadaceae</taxon>
        <taxon>Chlamydomonas</taxon>
    </lineage>
</organism>
<dbReference type="PANTHER" id="PTHR14939">
    <property type="entry name" value="F-BOX ONLY PROTEIN 22"/>
    <property type="match status" value="1"/>
</dbReference>
<feature type="compositionally biased region" description="Basic and acidic residues" evidence="1">
    <location>
        <begin position="316"/>
        <end position="330"/>
    </location>
</feature>
<feature type="region of interest" description="Disordered" evidence="1">
    <location>
        <begin position="719"/>
        <end position="740"/>
    </location>
</feature>
<evidence type="ECO:0000313" key="4">
    <source>
        <dbReference type="Proteomes" id="UP000232323"/>
    </source>
</evidence>
<feature type="region of interest" description="Disordered" evidence="1">
    <location>
        <begin position="306"/>
        <end position="331"/>
    </location>
</feature>
<reference evidence="3 4" key="1">
    <citation type="submission" date="2017-08" db="EMBL/GenBank/DDBJ databases">
        <title>Acidophilic green algal genome provides insights into adaptation to an acidic environment.</title>
        <authorList>
            <person name="Hirooka S."/>
            <person name="Hirose Y."/>
            <person name="Kanesaki Y."/>
            <person name="Higuchi S."/>
            <person name="Fujiwara T."/>
            <person name="Onuma R."/>
            <person name="Era A."/>
            <person name="Ohbayashi R."/>
            <person name="Uzuka A."/>
            <person name="Nozaki H."/>
            <person name="Yoshikawa H."/>
            <person name="Miyagishima S.Y."/>
        </authorList>
    </citation>
    <scope>NUCLEOTIDE SEQUENCE [LARGE SCALE GENOMIC DNA]</scope>
    <source>
        <strain evidence="3 4">NIES-2499</strain>
    </source>
</reference>
<dbReference type="Pfam" id="PF10442">
    <property type="entry name" value="FIST_C"/>
    <property type="match status" value="1"/>
</dbReference>
<dbReference type="GO" id="GO:0032436">
    <property type="term" value="P:positive regulation of proteasomal ubiquitin-dependent protein catabolic process"/>
    <property type="evidence" value="ECO:0007669"/>
    <property type="project" value="TreeGrafter"/>
</dbReference>
<sequence>MDEVFPLQDLHDDIILRILAGTGSKAIVQSSSCSKRLKSIKEALGQHSCFSSAASEHQQLEEAICDAAKRALEGMLGTVSFAVIFIANYPHPKKYRDPGDVSNAAEMLSRHLPPGTSIVGCAVAGLMGFNEAGEPFEIDPQEDHNRRGVTILLGHMPNAVVRVFADTPDLSNKLSESDVKTGGRRRRSSAGSHHSSSSQIPPWKAIEEWVGFDREGQPGLVPVSAWVMVQNNERCNECMWGEDGLIPWIMSKAPPDQPPAVAGGLSSGRGSNLLFYPSAATAIPPQKRRKSLQITSDAPIIVQGRSSEGNAVRRNSQREEEMHHPQHDTSEMWTASGWDPLAGVQKARFVGLMICKALDAQPSDQPVDDGCMEISLQATVSQDVPHVKIMDKAAVIPNRVSTPSPKAAIMSMRGAGPVPLASWWTGVRRLDRAFTPRGTHTMILPDISKFRRLGRGDVIKLMHQVESKEGNGTTSTTASTAEDEPDFLAEMQLLMERQWSDYMLGLWRCDATPDCMRTGLTAEVLRSGLAVVCNMQLIRLRDGSDDNAALMLQMDDEDVGTADKIFAKGSEQVCCQLMDVTPESIQALLGSQLPILHRHVSRDILTRKSEAIRPWDGYSLLRKGAETSGVRCGPAAITVFSCNGRGASIFSDSHLNEAKITDTVFQKQVPFIGAYCGGEIGPRVRYGYVGWASPWLPSRDEGPQREALSCTSDVIRRPAGMETTSDKAGDSQEDALGNDPCKAQGWTSMYAACG</sequence>
<dbReference type="InterPro" id="IPR019494">
    <property type="entry name" value="FIST_C"/>
</dbReference>
<proteinExistence type="predicted"/>
<dbReference type="OrthoDB" id="538389at2759"/>
<dbReference type="EMBL" id="BEGY01000037">
    <property type="protein sequence ID" value="GAX78941.1"/>
    <property type="molecule type" value="Genomic_DNA"/>
</dbReference>
<feature type="region of interest" description="Disordered" evidence="1">
    <location>
        <begin position="172"/>
        <end position="200"/>
    </location>
</feature>
<evidence type="ECO:0000256" key="1">
    <source>
        <dbReference type="SAM" id="MobiDB-lite"/>
    </source>
</evidence>
<dbReference type="AlphaFoldDB" id="A0A250X782"/>
<feature type="domain" description="FIST C-domain" evidence="2">
    <location>
        <begin position="631"/>
        <end position="682"/>
    </location>
</feature>
<evidence type="ECO:0000313" key="3">
    <source>
        <dbReference type="EMBL" id="GAX78941.1"/>
    </source>
</evidence>
<comment type="caution">
    <text evidence="3">The sequence shown here is derived from an EMBL/GenBank/DDBJ whole genome shotgun (WGS) entry which is preliminary data.</text>
</comment>
<dbReference type="Proteomes" id="UP000232323">
    <property type="component" value="Unassembled WGS sequence"/>
</dbReference>
<keyword evidence="4" id="KW-1185">Reference proteome</keyword>
<protein>
    <recommendedName>
        <fullName evidence="2">FIST C-domain domain-containing protein</fullName>
    </recommendedName>
</protein>
<dbReference type="GO" id="GO:0000209">
    <property type="term" value="P:protein polyubiquitination"/>
    <property type="evidence" value="ECO:0007669"/>
    <property type="project" value="TreeGrafter"/>
</dbReference>
<accession>A0A250X782</accession>